<dbReference type="PANTHER" id="PTHR48080">
    <property type="entry name" value="D-GALACTONATE DEHYDRATASE-RELATED"/>
    <property type="match status" value="1"/>
</dbReference>
<dbReference type="Pfam" id="PF13378">
    <property type="entry name" value="MR_MLE_C"/>
    <property type="match status" value="1"/>
</dbReference>
<evidence type="ECO:0000313" key="5">
    <source>
        <dbReference type="Proteomes" id="UP000076935"/>
    </source>
</evidence>
<feature type="domain" description="Mandelate racemase/muconate lactonizing enzyme C-terminal" evidence="3">
    <location>
        <begin position="143"/>
        <end position="240"/>
    </location>
</feature>
<dbReference type="RefSeq" id="WP_063965749.1">
    <property type="nucleotide sequence ID" value="NZ_JBCNAN010000072.1"/>
</dbReference>
<dbReference type="EMBL" id="LQWY01000029">
    <property type="protein sequence ID" value="OAH60895.1"/>
    <property type="molecule type" value="Genomic_DNA"/>
</dbReference>
<evidence type="ECO:0000313" key="4">
    <source>
        <dbReference type="EMBL" id="OAH60895.1"/>
    </source>
</evidence>
<dbReference type="Gene3D" id="3.20.20.120">
    <property type="entry name" value="Enolase-like C-terminal domain"/>
    <property type="match status" value="1"/>
</dbReference>
<dbReference type="Gene3D" id="3.30.390.10">
    <property type="entry name" value="Enolase-like, N-terminal domain"/>
    <property type="match status" value="1"/>
</dbReference>
<sequence>MKKLEIVKVDVYVVAGPDAKYRTSSHYSELTITNTIVRIQTKEGYEGYGSAISWTEESFDHSLAESIRHLIPFLIGKSALQREEIFKLLVNRCVQMTPQAQSPIDIALWDLVAKYAKMPLYQLLGGARNKILSYASTPFLPSIEDYINHVQELKEQGYRAIKFHTWCTVEQDLALARAIHEVFHESGLKFMMDVEQAYTRQEALKAAKELESLDYVWFEAPLPDTDLDGYKELRSRVNIPIIAAGNTLLHLNQIEQGIQNGCWSSARVDATLAGGFTQTRKIMGLAEANSMTVELQSWGYTLSQAANLHLMLAYNNCLYFEQAVPVEPLEFGVKTTIRTDQDGYVYAPSGNGLGIEIDWPLIEKSAIYKLSFDQRGWTE</sequence>
<dbReference type="SUPFAM" id="SSF51604">
    <property type="entry name" value="Enolase C-terminal domain-like"/>
    <property type="match status" value="1"/>
</dbReference>
<keyword evidence="5" id="KW-1185">Reference proteome</keyword>
<keyword evidence="2" id="KW-0456">Lyase</keyword>
<dbReference type="SMART" id="SM00922">
    <property type="entry name" value="MR_MLE"/>
    <property type="match status" value="1"/>
</dbReference>
<reference evidence="4 5" key="1">
    <citation type="submission" date="2016-01" db="EMBL/GenBank/DDBJ databases">
        <title>Investigation of taxonomic status of Bacillus aminovorans.</title>
        <authorList>
            <person name="Verma A."/>
            <person name="Pal Y."/>
            <person name="Krishnamurthi S."/>
        </authorList>
    </citation>
    <scope>NUCLEOTIDE SEQUENCE [LARGE SCALE GENOMIC DNA]</scope>
    <source>
        <strain evidence="4 5">DSM 1314</strain>
    </source>
</reference>
<dbReference type="SUPFAM" id="SSF54826">
    <property type="entry name" value="Enolase N-terminal domain-like"/>
    <property type="match status" value="1"/>
</dbReference>
<keyword evidence="1" id="KW-0479">Metal-binding</keyword>
<protein>
    <recommendedName>
        <fullName evidence="3">Mandelate racemase/muconate lactonizing enzyme C-terminal domain-containing protein</fullName>
    </recommendedName>
</protein>
<organism evidence="4 5">
    <name type="scientific">Domibacillus aminovorans</name>
    <dbReference type="NCBI Taxonomy" id="29332"/>
    <lineage>
        <taxon>Bacteria</taxon>
        <taxon>Bacillati</taxon>
        <taxon>Bacillota</taxon>
        <taxon>Bacilli</taxon>
        <taxon>Bacillales</taxon>
        <taxon>Bacillaceae</taxon>
        <taxon>Domibacillus</taxon>
    </lineage>
</organism>
<dbReference type="AlphaFoldDB" id="A0A177L6T4"/>
<dbReference type="InterPro" id="IPR029065">
    <property type="entry name" value="Enolase_C-like"/>
</dbReference>
<dbReference type="CDD" id="cd03316">
    <property type="entry name" value="MR_like"/>
    <property type="match status" value="1"/>
</dbReference>
<comment type="caution">
    <text evidence="4">The sequence shown here is derived from an EMBL/GenBank/DDBJ whole genome shotgun (WGS) entry which is preliminary data.</text>
</comment>
<name>A0A177L6T4_9BACI</name>
<dbReference type="GO" id="GO:0016829">
    <property type="term" value="F:lyase activity"/>
    <property type="evidence" value="ECO:0007669"/>
    <property type="project" value="UniProtKB-KW"/>
</dbReference>
<evidence type="ECO:0000256" key="1">
    <source>
        <dbReference type="ARBA" id="ARBA00022723"/>
    </source>
</evidence>
<proteinExistence type="predicted"/>
<evidence type="ECO:0000259" key="3">
    <source>
        <dbReference type="SMART" id="SM00922"/>
    </source>
</evidence>
<accession>A0A177L6T4</accession>
<dbReference type="Proteomes" id="UP000076935">
    <property type="component" value="Unassembled WGS sequence"/>
</dbReference>
<evidence type="ECO:0000256" key="2">
    <source>
        <dbReference type="ARBA" id="ARBA00023239"/>
    </source>
</evidence>
<dbReference type="InterPro" id="IPR034593">
    <property type="entry name" value="DgoD-like"/>
</dbReference>
<dbReference type="PANTHER" id="PTHR48080:SF2">
    <property type="entry name" value="D-GALACTONATE DEHYDRATASE"/>
    <property type="match status" value="1"/>
</dbReference>
<dbReference type="InterPro" id="IPR029017">
    <property type="entry name" value="Enolase-like_N"/>
</dbReference>
<dbReference type="GO" id="GO:0046872">
    <property type="term" value="F:metal ion binding"/>
    <property type="evidence" value="ECO:0007669"/>
    <property type="project" value="UniProtKB-KW"/>
</dbReference>
<dbReference type="SFLD" id="SFLDS00001">
    <property type="entry name" value="Enolase"/>
    <property type="match status" value="1"/>
</dbReference>
<dbReference type="InterPro" id="IPR036849">
    <property type="entry name" value="Enolase-like_C_sf"/>
</dbReference>
<dbReference type="InterPro" id="IPR013342">
    <property type="entry name" value="Mandelate_racemase_C"/>
</dbReference>
<dbReference type="Pfam" id="PF02746">
    <property type="entry name" value="MR_MLE_N"/>
    <property type="match status" value="1"/>
</dbReference>
<gene>
    <name evidence="4" type="ORF">AWH49_14710</name>
</gene>
<dbReference type="InterPro" id="IPR013341">
    <property type="entry name" value="Mandelate_racemase_N_dom"/>
</dbReference>